<dbReference type="Proteomes" id="UP000826661">
    <property type="component" value="Chromosome V"/>
</dbReference>
<gene>
    <name evidence="2" type="ORF">H0G86_010199</name>
</gene>
<proteinExistence type="predicted"/>
<evidence type="ECO:0000313" key="2">
    <source>
        <dbReference type="EMBL" id="QYT03229.1"/>
    </source>
</evidence>
<dbReference type="AlphaFoldDB" id="A0A8G0LKX3"/>
<accession>A0A8G0LKX3</accession>
<evidence type="ECO:0000313" key="3">
    <source>
        <dbReference type="Proteomes" id="UP000826661"/>
    </source>
</evidence>
<feature type="compositionally biased region" description="Basic and acidic residues" evidence="1">
    <location>
        <begin position="9"/>
        <end position="28"/>
    </location>
</feature>
<keyword evidence="3" id="KW-1185">Reference proteome</keyword>
<name>A0A8G0LKX3_9HYPO</name>
<sequence>MASFVLWGTRERTGEEGEEREQRGERPASLIEHRLSASSASSLDAQHRGIWPASSVQLHQITAQHATTATTSPEHHAPCAPVLPEPLQFSPPLQPPSRELQIAMPWHKCKQASCTLTLCACPSHTSPPSTRYLC</sequence>
<evidence type="ECO:0000256" key="1">
    <source>
        <dbReference type="SAM" id="MobiDB-lite"/>
    </source>
</evidence>
<dbReference type="EMBL" id="CP075868">
    <property type="protein sequence ID" value="QYT03229.1"/>
    <property type="molecule type" value="Genomic_DNA"/>
</dbReference>
<reference evidence="2 3" key="1">
    <citation type="journal article" date="2021" name="BMC Genomics">
        <title>Telomere-to-telomere genome assembly of asparaginase-producing Trichoderma simmonsii.</title>
        <authorList>
            <person name="Chung D."/>
            <person name="Kwon Y.M."/>
            <person name="Yang Y."/>
        </authorList>
    </citation>
    <scope>NUCLEOTIDE SEQUENCE [LARGE SCALE GENOMIC DNA]</scope>
    <source>
        <strain evidence="2 3">GH-Sj1</strain>
    </source>
</reference>
<feature type="region of interest" description="Disordered" evidence="1">
    <location>
        <begin position="65"/>
        <end position="96"/>
    </location>
</feature>
<feature type="region of interest" description="Disordered" evidence="1">
    <location>
        <begin position="1"/>
        <end position="28"/>
    </location>
</feature>
<organism evidence="2 3">
    <name type="scientific">Trichoderma simmonsii</name>
    <dbReference type="NCBI Taxonomy" id="1491479"/>
    <lineage>
        <taxon>Eukaryota</taxon>
        <taxon>Fungi</taxon>
        <taxon>Dikarya</taxon>
        <taxon>Ascomycota</taxon>
        <taxon>Pezizomycotina</taxon>
        <taxon>Sordariomycetes</taxon>
        <taxon>Hypocreomycetidae</taxon>
        <taxon>Hypocreales</taxon>
        <taxon>Hypocreaceae</taxon>
        <taxon>Trichoderma</taxon>
    </lineage>
</organism>
<protein>
    <submittedName>
        <fullName evidence="2">Uncharacterized protein</fullName>
    </submittedName>
</protein>